<evidence type="ECO:0000313" key="10">
    <source>
        <dbReference type="EMBL" id="KAF5353920.1"/>
    </source>
</evidence>
<dbReference type="GO" id="GO:0005634">
    <property type="term" value="C:nucleus"/>
    <property type="evidence" value="ECO:0007669"/>
    <property type="project" value="UniProtKB-SubCell"/>
</dbReference>
<evidence type="ECO:0000256" key="5">
    <source>
        <dbReference type="ARBA" id="ARBA00022491"/>
    </source>
</evidence>
<evidence type="ECO:0000256" key="9">
    <source>
        <dbReference type="SAM" id="MobiDB-lite"/>
    </source>
</evidence>
<dbReference type="Proteomes" id="UP000559027">
    <property type="component" value="Unassembled WGS sequence"/>
</dbReference>
<comment type="subcellular location">
    <subcellularLocation>
        <location evidence="2">Cytoplasm</location>
    </subcellularLocation>
    <subcellularLocation>
        <location evidence="1">Nucleus</location>
    </subcellularLocation>
</comment>
<proteinExistence type="inferred from homology"/>
<accession>A0A8H5FY19</accession>
<dbReference type="Pfam" id="PF08528">
    <property type="entry name" value="Whi5"/>
    <property type="match status" value="1"/>
</dbReference>
<feature type="compositionally biased region" description="Low complexity" evidence="9">
    <location>
        <begin position="215"/>
        <end position="235"/>
    </location>
</feature>
<evidence type="ECO:0000256" key="4">
    <source>
        <dbReference type="ARBA" id="ARBA00022490"/>
    </source>
</evidence>
<protein>
    <submittedName>
        <fullName evidence="10">Uncharacterized protein</fullName>
    </submittedName>
</protein>
<feature type="compositionally biased region" description="Polar residues" evidence="9">
    <location>
        <begin position="95"/>
        <end position="104"/>
    </location>
</feature>
<dbReference type="AlphaFoldDB" id="A0A8H5FY19"/>
<keyword evidence="5" id="KW-0678">Repressor</keyword>
<feature type="compositionally biased region" description="Polar residues" evidence="9">
    <location>
        <begin position="171"/>
        <end position="201"/>
    </location>
</feature>
<feature type="compositionally biased region" description="Low complexity" evidence="9">
    <location>
        <begin position="339"/>
        <end position="388"/>
    </location>
</feature>
<feature type="compositionally biased region" description="Pro residues" evidence="9">
    <location>
        <begin position="125"/>
        <end position="137"/>
    </location>
</feature>
<comment type="similarity">
    <text evidence="3">Belongs to the WHI5/NRM1 family.</text>
</comment>
<reference evidence="10 11" key="1">
    <citation type="journal article" date="2020" name="ISME J.">
        <title>Uncovering the hidden diversity of litter-decomposition mechanisms in mushroom-forming fungi.</title>
        <authorList>
            <person name="Floudas D."/>
            <person name="Bentzer J."/>
            <person name="Ahren D."/>
            <person name="Johansson T."/>
            <person name="Persson P."/>
            <person name="Tunlid A."/>
        </authorList>
    </citation>
    <scope>NUCLEOTIDE SEQUENCE [LARGE SCALE GENOMIC DNA]</scope>
    <source>
        <strain evidence="10 11">CBS 146.42</strain>
    </source>
</reference>
<feature type="compositionally biased region" description="Polar residues" evidence="9">
    <location>
        <begin position="295"/>
        <end position="333"/>
    </location>
</feature>
<keyword evidence="7" id="KW-0804">Transcription</keyword>
<evidence type="ECO:0000256" key="8">
    <source>
        <dbReference type="ARBA" id="ARBA00023242"/>
    </source>
</evidence>
<feature type="region of interest" description="Disordered" evidence="9">
    <location>
        <begin position="295"/>
        <end position="391"/>
    </location>
</feature>
<evidence type="ECO:0000256" key="2">
    <source>
        <dbReference type="ARBA" id="ARBA00004496"/>
    </source>
</evidence>
<evidence type="ECO:0000256" key="6">
    <source>
        <dbReference type="ARBA" id="ARBA00023015"/>
    </source>
</evidence>
<evidence type="ECO:0000256" key="1">
    <source>
        <dbReference type="ARBA" id="ARBA00004123"/>
    </source>
</evidence>
<dbReference type="EMBL" id="JAACJO010000009">
    <property type="protein sequence ID" value="KAF5353920.1"/>
    <property type="molecule type" value="Genomic_DNA"/>
</dbReference>
<evidence type="ECO:0000256" key="3">
    <source>
        <dbReference type="ARBA" id="ARBA00006922"/>
    </source>
</evidence>
<sequence>MVSTASAAAQANELEKKRKQTLERAKANHLSRQLQMRLQYARLKVEHGWQRQNLNEVENLYFHHSHLRSPKPCPPNQTDPMPVYTSSKHYPSYRSWLQSQSGSSIPDALPGNLTQETNVTAGKPSPSPPTPAMPPPLVSGASDSTLLTSSTPPITLEARATRPPQIPIAPSQMQVPDSQVLSSLQNEDSGTGTPGPSQTSAHFPLTAASTPVLESAPSSTSLSQPQPSTSPPFTSGNTTYMPAALTSTPMTLSNAKMSPVTHKNKSVPTTKDMFGLNTTSLTYDSFWSGLQSKSYPTMKSGGPTTATTPSAVNRPSGVTISGSPHGRANNSSFSPAPAPNQSSTPTSTPTPSPSLSTIPPQVQSSPSSSSTSSSTSSIAPSAVPATAPSLPPSFPAPTPLAMPLPLSAQPLPPQVQMTMPSNFVPWTFAPAQSPLSQPHLIPTSFLANPAAFPFLANLSASYAQAFGAMGVQGHPPIVGVPVSDGPGAVSQAAAGVSAQTSNVPMSPGAPPVATAFVGQQES</sequence>
<keyword evidence="4" id="KW-0963">Cytoplasm</keyword>
<gene>
    <name evidence="10" type="ORF">D9756_007098</name>
</gene>
<comment type="caution">
    <text evidence="10">The sequence shown here is derived from an EMBL/GenBank/DDBJ whole genome shotgun (WGS) entry which is preliminary data.</text>
</comment>
<evidence type="ECO:0000313" key="11">
    <source>
        <dbReference type="Proteomes" id="UP000559027"/>
    </source>
</evidence>
<name>A0A8H5FY19_9AGAR</name>
<dbReference type="InterPro" id="IPR013734">
    <property type="entry name" value="TF_Nrm1/Whi5"/>
</dbReference>
<evidence type="ECO:0000256" key="7">
    <source>
        <dbReference type="ARBA" id="ARBA00023163"/>
    </source>
</evidence>
<feature type="region of interest" description="Disordered" evidence="9">
    <location>
        <begin position="167"/>
        <end position="242"/>
    </location>
</feature>
<feature type="region of interest" description="Disordered" evidence="9">
    <location>
        <begin position="95"/>
        <end position="150"/>
    </location>
</feature>
<keyword evidence="6" id="KW-0805">Transcription regulation</keyword>
<dbReference type="GO" id="GO:0005737">
    <property type="term" value="C:cytoplasm"/>
    <property type="evidence" value="ECO:0007669"/>
    <property type="project" value="UniProtKB-SubCell"/>
</dbReference>
<keyword evidence="11" id="KW-1185">Reference proteome</keyword>
<dbReference type="OrthoDB" id="2359117at2759"/>
<organism evidence="10 11">
    <name type="scientific">Leucocoprinus leucothites</name>
    <dbReference type="NCBI Taxonomy" id="201217"/>
    <lineage>
        <taxon>Eukaryota</taxon>
        <taxon>Fungi</taxon>
        <taxon>Dikarya</taxon>
        <taxon>Basidiomycota</taxon>
        <taxon>Agaricomycotina</taxon>
        <taxon>Agaricomycetes</taxon>
        <taxon>Agaricomycetidae</taxon>
        <taxon>Agaricales</taxon>
        <taxon>Agaricineae</taxon>
        <taxon>Agaricaceae</taxon>
        <taxon>Leucocoprinus</taxon>
    </lineage>
</organism>
<keyword evidence="8" id="KW-0539">Nucleus</keyword>